<reference evidence="2 3" key="2">
    <citation type="journal article" date="2012" name="Nature">
        <title>Insights into hominid evolution from the gorilla genome sequence.</title>
        <authorList>
            <person name="Scally A."/>
            <person name="Dutheil J.Y."/>
            <person name="Hillier L.W."/>
            <person name="Jordan G.E."/>
            <person name="Goodhead I."/>
            <person name="Herrero J."/>
            <person name="Hobolth A."/>
            <person name="Lappalainen T."/>
            <person name="Mailund T."/>
            <person name="Marques-Bonet T."/>
            <person name="McCarthy S."/>
            <person name="Montgomery S.H."/>
            <person name="Schwalie P.C."/>
            <person name="Tang Y.A."/>
            <person name="Ward M.C."/>
            <person name="Xue Y."/>
            <person name="Yngvadottir B."/>
            <person name="Alkan C."/>
            <person name="Andersen L.N."/>
            <person name="Ayub Q."/>
            <person name="Ball E.V."/>
            <person name="Beal K."/>
            <person name="Bradley B.J."/>
            <person name="Chen Y."/>
            <person name="Clee C.M."/>
            <person name="Fitzgerald S."/>
            <person name="Graves T.A."/>
            <person name="Gu Y."/>
            <person name="Heath P."/>
            <person name="Heger A."/>
            <person name="Karakoc E."/>
            <person name="Kolb-Kokocinski A."/>
            <person name="Laird G.K."/>
            <person name="Lunter G."/>
            <person name="Meader S."/>
            <person name="Mort M."/>
            <person name="Mullikin J.C."/>
            <person name="Munch K."/>
            <person name="O'Connor T.D."/>
            <person name="Phillips A.D."/>
            <person name="Prado-Martinez J."/>
            <person name="Rogers A.S."/>
            <person name="Sajjadian S."/>
            <person name="Schmidt D."/>
            <person name="Shaw K."/>
            <person name="Simpson J.T."/>
            <person name="Stenson P.D."/>
            <person name="Turner D.J."/>
            <person name="Vigilant L."/>
            <person name="Vilella A.J."/>
            <person name="Whitener W."/>
            <person name="Zhu B."/>
            <person name="Cooper D.N."/>
            <person name="de Jong P."/>
            <person name="Dermitzakis E.T."/>
            <person name="Eichler E.E."/>
            <person name="Flicek P."/>
            <person name="Goldman N."/>
            <person name="Mundy N.I."/>
            <person name="Ning Z."/>
            <person name="Odom D.T."/>
            <person name="Ponting C.P."/>
            <person name="Quail M.A."/>
            <person name="Ryder O.A."/>
            <person name="Searle S.M."/>
            <person name="Warren W.C."/>
            <person name="Wilson R.K."/>
            <person name="Schierup M.H."/>
            <person name="Rogers J."/>
            <person name="Tyler-Smith C."/>
            <person name="Durbin R."/>
        </authorList>
    </citation>
    <scope>NUCLEOTIDE SEQUENCE [LARGE SCALE GENOMIC DNA]</scope>
</reference>
<dbReference type="AlphaFoldDB" id="A0A2I2Z3B5"/>
<feature type="chain" id="PRO_5014164334" evidence="1">
    <location>
        <begin position="24"/>
        <end position="116"/>
    </location>
</feature>
<dbReference type="InParanoid" id="A0A2I2Z3B5"/>
<keyword evidence="3" id="KW-1185">Reference proteome</keyword>
<dbReference type="GeneTree" id="ENSGT00910000147101"/>
<proteinExistence type="predicted"/>
<sequence>MQSAFWRITHGLLILNLRVGAQGEPTYTLWSTKTPSRITAPAVTREACLHREVLKNFPGSVEQAEGAAVPFLPTLAGGVDPIAPPSPISDFEYTIQDPGTMACLQEHIPQCDLQFF</sequence>
<organism evidence="2 3">
    <name type="scientific">Gorilla gorilla gorilla</name>
    <name type="common">Western lowland gorilla</name>
    <dbReference type="NCBI Taxonomy" id="9595"/>
    <lineage>
        <taxon>Eukaryota</taxon>
        <taxon>Metazoa</taxon>
        <taxon>Chordata</taxon>
        <taxon>Craniata</taxon>
        <taxon>Vertebrata</taxon>
        <taxon>Euteleostomi</taxon>
        <taxon>Mammalia</taxon>
        <taxon>Eutheria</taxon>
        <taxon>Euarchontoglires</taxon>
        <taxon>Primates</taxon>
        <taxon>Haplorrhini</taxon>
        <taxon>Catarrhini</taxon>
        <taxon>Hominidae</taxon>
        <taxon>Gorilla</taxon>
    </lineage>
</organism>
<dbReference type="OMA" id="APRTMAC"/>
<dbReference type="Ensembl" id="ENSGGOT00000048824.1">
    <property type="protein sequence ID" value="ENSGGOP00000041743.1"/>
    <property type="gene ID" value="ENSGGOG00000036992.1"/>
</dbReference>
<reference evidence="2" key="3">
    <citation type="submission" date="2025-08" db="UniProtKB">
        <authorList>
            <consortium name="Ensembl"/>
        </authorList>
    </citation>
    <scope>IDENTIFICATION</scope>
</reference>
<reference evidence="2" key="4">
    <citation type="submission" date="2025-09" db="UniProtKB">
        <authorList>
            <consortium name="Ensembl"/>
        </authorList>
    </citation>
    <scope>IDENTIFICATION</scope>
</reference>
<feature type="signal peptide" evidence="1">
    <location>
        <begin position="1"/>
        <end position="23"/>
    </location>
</feature>
<accession>A0A2I2Z3B5</accession>
<evidence type="ECO:0000313" key="3">
    <source>
        <dbReference type="Proteomes" id="UP000001519"/>
    </source>
</evidence>
<dbReference type="Bgee" id="ENSGGOG00000036992">
    <property type="expression patterns" value="Expressed in heart"/>
</dbReference>
<keyword evidence="1" id="KW-0732">Signal</keyword>
<dbReference type="Proteomes" id="UP000001519">
    <property type="component" value="Chromosome 3"/>
</dbReference>
<evidence type="ECO:0000313" key="2">
    <source>
        <dbReference type="Ensembl" id="ENSGGOP00000041743.1"/>
    </source>
</evidence>
<protein>
    <submittedName>
        <fullName evidence="2">Uncharacterized protein</fullName>
    </submittedName>
</protein>
<reference evidence="3" key="1">
    <citation type="submission" date="2011-05" db="EMBL/GenBank/DDBJ databases">
        <title>Insights into the evolution of the great apes provided by the gorilla genome.</title>
        <authorList>
            <person name="Scally A."/>
        </authorList>
    </citation>
    <scope>NUCLEOTIDE SEQUENCE [LARGE SCALE GENOMIC DNA]</scope>
</reference>
<name>A0A2I2Z3B5_GORGO</name>
<dbReference type="EMBL" id="CABD030021625">
    <property type="status" value="NOT_ANNOTATED_CDS"/>
    <property type="molecule type" value="Genomic_DNA"/>
</dbReference>
<evidence type="ECO:0000256" key="1">
    <source>
        <dbReference type="SAM" id="SignalP"/>
    </source>
</evidence>